<keyword evidence="2" id="KW-0732">Signal</keyword>
<dbReference type="EMBL" id="MU825405">
    <property type="protein sequence ID" value="KAJ7391546.1"/>
    <property type="molecule type" value="Genomic_DNA"/>
</dbReference>
<organism evidence="3 4">
    <name type="scientific">Desmophyllum pertusum</name>
    <dbReference type="NCBI Taxonomy" id="174260"/>
    <lineage>
        <taxon>Eukaryota</taxon>
        <taxon>Metazoa</taxon>
        <taxon>Cnidaria</taxon>
        <taxon>Anthozoa</taxon>
        <taxon>Hexacorallia</taxon>
        <taxon>Scleractinia</taxon>
        <taxon>Caryophylliina</taxon>
        <taxon>Caryophylliidae</taxon>
        <taxon>Desmophyllum</taxon>
    </lineage>
</organism>
<keyword evidence="4" id="KW-1185">Reference proteome</keyword>
<feature type="region of interest" description="Disordered" evidence="1">
    <location>
        <begin position="134"/>
        <end position="172"/>
    </location>
</feature>
<feature type="chain" id="PRO_5040976248" evidence="2">
    <location>
        <begin position="34"/>
        <end position="172"/>
    </location>
</feature>
<evidence type="ECO:0000256" key="2">
    <source>
        <dbReference type="SAM" id="SignalP"/>
    </source>
</evidence>
<sequence>MAAVGVGMGSCMLIFSFVEFILALSSCVSCCNAVCCTSSGVVGTTTVTNQQVTYIQPQYTGAQGGMVLIQPSGALTTTTHGYPGQQPVFIPQQHVPMQHVPMQQPAYWAVPPGSNPAGTVAMPYAGATGFQVQNPGQVQQNPMPPPPYSYMQTGNAPPSAASGGAPSEALTV</sequence>
<evidence type="ECO:0000313" key="4">
    <source>
        <dbReference type="Proteomes" id="UP001163046"/>
    </source>
</evidence>
<comment type="caution">
    <text evidence="3">The sequence shown here is derived from an EMBL/GenBank/DDBJ whole genome shotgun (WGS) entry which is preliminary data.</text>
</comment>
<evidence type="ECO:0000256" key="1">
    <source>
        <dbReference type="SAM" id="MobiDB-lite"/>
    </source>
</evidence>
<protein>
    <submittedName>
        <fullName evidence="3">Uncharacterized protein</fullName>
    </submittedName>
</protein>
<name>A0A9X0A143_9CNID</name>
<accession>A0A9X0A143</accession>
<dbReference type="Proteomes" id="UP001163046">
    <property type="component" value="Unassembled WGS sequence"/>
</dbReference>
<gene>
    <name evidence="3" type="ORF">OS493_017240</name>
</gene>
<feature type="compositionally biased region" description="Low complexity" evidence="1">
    <location>
        <begin position="149"/>
        <end position="172"/>
    </location>
</feature>
<proteinExistence type="predicted"/>
<dbReference type="OrthoDB" id="10071849at2759"/>
<reference evidence="3" key="1">
    <citation type="submission" date="2023-01" db="EMBL/GenBank/DDBJ databases">
        <title>Genome assembly of the deep-sea coral Lophelia pertusa.</title>
        <authorList>
            <person name="Herrera S."/>
            <person name="Cordes E."/>
        </authorList>
    </citation>
    <scope>NUCLEOTIDE SEQUENCE</scope>
    <source>
        <strain evidence="3">USNM1676648</strain>
        <tissue evidence="3">Polyp</tissue>
    </source>
</reference>
<feature type="signal peptide" evidence="2">
    <location>
        <begin position="1"/>
        <end position="33"/>
    </location>
</feature>
<dbReference type="AlphaFoldDB" id="A0A9X0A143"/>
<evidence type="ECO:0000313" key="3">
    <source>
        <dbReference type="EMBL" id="KAJ7391546.1"/>
    </source>
</evidence>